<evidence type="ECO:0000259" key="8">
    <source>
        <dbReference type="PROSITE" id="PS50144"/>
    </source>
</evidence>
<accession>A0A397UD33</accession>
<keyword evidence="11" id="KW-1185">Reference proteome</keyword>
<dbReference type="GO" id="GO:0016579">
    <property type="term" value="P:protein deubiquitination"/>
    <property type="evidence" value="ECO:0007669"/>
    <property type="project" value="InterPro"/>
</dbReference>
<feature type="domain" description="USP" evidence="9">
    <location>
        <begin position="182"/>
        <end position="463"/>
    </location>
</feature>
<dbReference type="Gene3D" id="3.90.70.10">
    <property type="entry name" value="Cysteine proteinases"/>
    <property type="match status" value="1"/>
</dbReference>
<sequence length="1015" mass="118000">MSRLVVTDYKNIANSKMPHLDYEVEDFQFYTWNITGWSDLQGEVISPEFVAGGWRWCISLYPLGNTDNDVVSIFLEFADQNLAPNGWHSCAQFAFALWNPVDPKKFVYHGSDHRFTAEIPSMGYHRFCEHRNLFVPLKNQARSLIEDDSCNITAFVRIIKDPTGFLWHDFKNYDSKKATGYITLKNEGTTGYLNATLQTLFCLTYFRKCFIGHTKYFLSNANVRYSSWNKELMKLFGWDSLNSFMQHDAHEFNNVLRNNLENKMENINAISKLFAGKIKSYIKCIKVNYESSRVEDYYDIQLSVKGCKTLDDSLKNYIKEEKLKGNNKYHTENYGLQDAIKGVIFESFPSVLQLQLKRFEYNAQMPPIHDRLEFPMEIDLQKYLSQEADKSKPHKYLLYGVLVHSGCFDNGYYSALIRPRKNDKWLKFNDDRVIPVTDKEMFESSYGGHGKFSSAYVLVYIRESDIDDVLSPMLPEDIPEHLQRRLDKQKIEEAEEQKLYLCAKVVTPKIMNLHQGYGIANFDNPQYPLSEVLRFKILKIETYGAFKDKLATNFEIPTKQIRFWALENNRIRLIKDNYLSLPMSTVCTRMGLGQNELKLYLEIAHKPINDETWFPVGNTHVIIFIKYFDANTQYLEGLGHIYIQKQNKIDSIFPILCEKKEFPPHTPLRIYNEARSVLIEELSQLKNGDIICFQKDLAEINKTGRVHDIPSFYKSLSVRIIVQFKPKFKDERQQPEFELALDKEYSYDVVASHVAAYLGTDPLKLQFTSAHLTFGTPSFVIKREINTRLTSMFPTRYQSLPASANILYYEILDFSIVELETKKFFKVLWLGATLKEMDVINILLPKNSIIDDVLREILLNLSLPGLTNSVRLFEVTNCKNLKEHKSNDPIDNIQENTILYAEEITQDEAERDVNDKVIQVYHFSKRPSCTHGIPFKFVIKAGEIFSATKLRLQARLGMNEEDFAEVKFAIVQEKPCIESKYLFNSNAILSDHNWTSDKYLGLDYVRKTEQPFSTN</sequence>
<dbReference type="STRING" id="44941.A0A397UD33"/>
<evidence type="ECO:0000256" key="6">
    <source>
        <dbReference type="ARBA" id="ARBA00022801"/>
    </source>
</evidence>
<evidence type="ECO:0000256" key="7">
    <source>
        <dbReference type="ARBA" id="ARBA00022807"/>
    </source>
</evidence>
<dbReference type="PANTHER" id="PTHR24006">
    <property type="entry name" value="UBIQUITIN CARBOXYL-TERMINAL HYDROLASE"/>
    <property type="match status" value="1"/>
</dbReference>
<dbReference type="Gene3D" id="3.10.20.90">
    <property type="entry name" value="Phosphatidylinositol 3-kinase Catalytic Subunit, Chain A, domain 1"/>
    <property type="match status" value="2"/>
</dbReference>
<evidence type="ECO:0000256" key="1">
    <source>
        <dbReference type="ARBA" id="ARBA00000707"/>
    </source>
</evidence>
<keyword evidence="5" id="KW-0833">Ubl conjugation pathway</keyword>
<evidence type="ECO:0000256" key="2">
    <source>
        <dbReference type="ARBA" id="ARBA00009085"/>
    </source>
</evidence>
<comment type="catalytic activity">
    <reaction evidence="1">
        <text>Thiol-dependent hydrolysis of ester, thioester, amide, peptide and isopeptide bonds formed by the C-terminal Gly of ubiquitin (a 76-residue protein attached to proteins as an intracellular targeting signal).</text>
        <dbReference type="EC" id="3.4.19.12"/>
    </reaction>
</comment>
<dbReference type="InterPro" id="IPR028889">
    <property type="entry name" value="USP"/>
</dbReference>
<keyword evidence="6 10" id="KW-0378">Hydrolase</keyword>
<evidence type="ECO:0000256" key="5">
    <source>
        <dbReference type="ARBA" id="ARBA00022786"/>
    </source>
</evidence>
<dbReference type="Pfam" id="PF12436">
    <property type="entry name" value="USP7_ICP0_bdg"/>
    <property type="match status" value="1"/>
</dbReference>
<dbReference type="InterPro" id="IPR002083">
    <property type="entry name" value="MATH/TRAF_dom"/>
</dbReference>
<dbReference type="InterPro" id="IPR050164">
    <property type="entry name" value="Peptidase_C19"/>
</dbReference>
<comment type="similarity">
    <text evidence="2">Belongs to the peptidase C19 family.</text>
</comment>
<dbReference type="SUPFAM" id="SSF54001">
    <property type="entry name" value="Cysteine proteinases"/>
    <property type="match status" value="1"/>
</dbReference>
<dbReference type="GO" id="GO:0004843">
    <property type="term" value="F:cysteine-type deubiquitinase activity"/>
    <property type="evidence" value="ECO:0007669"/>
    <property type="project" value="UniProtKB-EC"/>
</dbReference>
<dbReference type="SUPFAM" id="SSF49599">
    <property type="entry name" value="TRAF domain-like"/>
    <property type="match status" value="1"/>
</dbReference>
<name>A0A397UD33_9GLOM</name>
<feature type="domain" description="MATH" evidence="8">
    <location>
        <begin position="27"/>
        <end position="156"/>
    </location>
</feature>
<dbReference type="Pfam" id="PF14533">
    <property type="entry name" value="USP7_C2"/>
    <property type="match status" value="1"/>
</dbReference>
<dbReference type="Pfam" id="PF00443">
    <property type="entry name" value="UCH"/>
    <property type="match status" value="1"/>
</dbReference>
<dbReference type="PROSITE" id="PS50144">
    <property type="entry name" value="MATH"/>
    <property type="match status" value="1"/>
</dbReference>
<dbReference type="GO" id="GO:0006508">
    <property type="term" value="P:proteolysis"/>
    <property type="evidence" value="ECO:0007669"/>
    <property type="project" value="UniProtKB-KW"/>
</dbReference>
<dbReference type="OrthoDB" id="2382402at2759"/>
<dbReference type="PANTHER" id="PTHR24006:SF644">
    <property type="entry name" value="UBIQUITIN CARBOXYL-TERMINAL HYDROLASE 7"/>
    <property type="match status" value="1"/>
</dbReference>
<evidence type="ECO:0000256" key="4">
    <source>
        <dbReference type="ARBA" id="ARBA00022670"/>
    </source>
</evidence>
<dbReference type="AlphaFoldDB" id="A0A397UD33"/>
<keyword evidence="4" id="KW-0645">Protease</keyword>
<evidence type="ECO:0000259" key="9">
    <source>
        <dbReference type="PROSITE" id="PS50235"/>
    </source>
</evidence>
<dbReference type="GO" id="GO:0005634">
    <property type="term" value="C:nucleus"/>
    <property type="evidence" value="ECO:0007669"/>
    <property type="project" value="TreeGrafter"/>
</dbReference>
<gene>
    <name evidence="10" type="ORF">C2G38_2212155</name>
</gene>
<dbReference type="InterPro" id="IPR024729">
    <property type="entry name" value="USP7_ICP0-binding_dom"/>
</dbReference>
<dbReference type="InterPro" id="IPR008974">
    <property type="entry name" value="TRAF-like"/>
</dbReference>
<reference evidence="10 11" key="1">
    <citation type="submission" date="2018-06" db="EMBL/GenBank/DDBJ databases">
        <title>Comparative genomics reveals the genomic features of Rhizophagus irregularis, R. cerebriforme, R. diaphanum and Gigaspora rosea, and their symbiotic lifestyle signature.</title>
        <authorList>
            <person name="Morin E."/>
            <person name="San Clemente H."/>
            <person name="Chen E.C.H."/>
            <person name="De La Providencia I."/>
            <person name="Hainaut M."/>
            <person name="Kuo A."/>
            <person name="Kohler A."/>
            <person name="Murat C."/>
            <person name="Tang N."/>
            <person name="Roy S."/>
            <person name="Loubradou J."/>
            <person name="Henrissat B."/>
            <person name="Grigoriev I.V."/>
            <person name="Corradi N."/>
            <person name="Roux C."/>
            <person name="Martin F.M."/>
        </authorList>
    </citation>
    <scope>NUCLEOTIDE SEQUENCE [LARGE SCALE GENOMIC DNA]</scope>
    <source>
        <strain evidence="10 11">DAOM 194757</strain>
    </source>
</reference>
<dbReference type="SMART" id="SM00061">
    <property type="entry name" value="MATH"/>
    <property type="match status" value="1"/>
</dbReference>
<dbReference type="Pfam" id="PF22486">
    <property type="entry name" value="MATH_2"/>
    <property type="match status" value="1"/>
</dbReference>
<dbReference type="InterPro" id="IPR029346">
    <property type="entry name" value="USP_C"/>
</dbReference>
<protein>
    <recommendedName>
        <fullName evidence="3">ubiquitinyl hydrolase 1</fullName>
        <ecNumber evidence="3">3.4.19.12</ecNumber>
    </recommendedName>
</protein>
<dbReference type="InterPro" id="IPR038765">
    <property type="entry name" value="Papain-like_cys_pep_sf"/>
</dbReference>
<dbReference type="InterPro" id="IPR001394">
    <property type="entry name" value="Peptidase_C19_UCH"/>
</dbReference>
<dbReference type="PROSITE" id="PS50235">
    <property type="entry name" value="USP_3"/>
    <property type="match status" value="1"/>
</dbReference>
<dbReference type="EMBL" id="QKWP01001534">
    <property type="protein sequence ID" value="RIB08235.1"/>
    <property type="molecule type" value="Genomic_DNA"/>
</dbReference>
<keyword evidence="7" id="KW-0788">Thiol protease</keyword>
<proteinExistence type="inferred from homology"/>
<dbReference type="GO" id="GO:0005829">
    <property type="term" value="C:cytosol"/>
    <property type="evidence" value="ECO:0007669"/>
    <property type="project" value="TreeGrafter"/>
</dbReference>
<evidence type="ECO:0000256" key="3">
    <source>
        <dbReference type="ARBA" id="ARBA00012759"/>
    </source>
</evidence>
<organism evidence="10 11">
    <name type="scientific">Gigaspora rosea</name>
    <dbReference type="NCBI Taxonomy" id="44941"/>
    <lineage>
        <taxon>Eukaryota</taxon>
        <taxon>Fungi</taxon>
        <taxon>Fungi incertae sedis</taxon>
        <taxon>Mucoromycota</taxon>
        <taxon>Glomeromycotina</taxon>
        <taxon>Glomeromycetes</taxon>
        <taxon>Diversisporales</taxon>
        <taxon>Gigasporaceae</taxon>
        <taxon>Gigaspora</taxon>
    </lineage>
</organism>
<dbReference type="GO" id="GO:0031647">
    <property type="term" value="P:regulation of protein stability"/>
    <property type="evidence" value="ECO:0007669"/>
    <property type="project" value="TreeGrafter"/>
</dbReference>
<comment type="caution">
    <text evidence="10">The sequence shown here is derived from an EMBL/GenBank/DDBJ whole genome shotgun (WGS) entry which is preliminary data.</text>
</comment>
<dbReference type="Gene3D" id="2.60.210.10">
    <property type="entry name" value="Apoptosis, Tumor Necrosis Factor Receptor Associated Protein 2, Chain A"/>
    <property type="match status" value="1"/>
</dbReference>
<evidence type="ECO:0000313" key="11">
    <source>
        <dbReference type="Proteomes" id="UP000266673"/>
    </source>
</evidence>
<dbReference type="EC" id="3.4.19.12" evidence="3"/>
<dbReference type="Proteomes" id="UP000266673">
    <property type="component" value="Unassembled WGS sequence"/>
</dbReference>
<evidence type="ECO:0000313" key="10">
    <source>
        <dbReference type="EMBL" id="RIB08235.1"/>
    </source>
</evidence>